<dbReference type="EMBL" id="ATAY01000010">
    <property type="protein sequence ID" value="EPR13996.1"/>
    <property type="molecule type" value="Genomic_DNA"/>
</dbReference>
<dbReference type="OrthoDB" id="3078648at2"/>
<sequence>MARGKSGRIVLEVEQNIKNKLYVALAKNQTTLKDWFLETANSYIKDNSILDELLIAEKQDEYIIDKK</sequence>
<gene>
    <name evidence="1" type="ORF">L323_01670</name>
</gene>
<name>U4R5P7_9FIRM</name>
<dbReference type="Proteomes" id="UP000016860">
    <property type="component" value="Unassembled WGS sequence"/>
</dbReference>
<accession>U4R5P7</accession>
<organism evidence="1 2">
    <name type="scientific">Ruminiclostridium papyrosolvens C7</name>
    <dbReference type="NCBI Taxonomy" id="1330534"/>
    <lineage>
        <taxon>Bacteria</taxon>
        <taxon>Bacillati</taxon>
        <taxon>Bacillota</taxon>
        <taxon>Clostridia</taxon>
        <taxon>Eubacteriales</taxon>
        <taxon>Oscillospiraceae</taxon>
        <taxon>Ruminiclostridium</taxon>
    </lineage>
</organism>
<dbReference type="AlphaFoldDB" id="U4R5P7"/>
<dbReference type="RefSeq" id="WP_020813982.1">
    <property type="nucleotide sequence ID" value="NZ_ATAY01000010.1"/>
</dbReference>
<comment type="caution">
    <text evidence="1">The sequence shown here is derived from an EMBL/GenBank/DDBJ whole genome shotgun (WGS) entry which is preliminary data.</text>
</comment>
<proteinExistence type="predicted"/>
<protein>
    <submittedName>
        <fullName evidence="1">Uncharacterized protein</fullName>
    </submittedName>
</protein>
<evidence type="ECO:0000313" key="2">
    <source>
        <dbReference type="Proteomes" id="UP000016860"/>
    </source>
</evidence>
<evidence type="ECO:0000313" key="1">
    <source>
        <dbReference type="EMBL" id="EPR13996.1"/>
    </source>
</evidence>
<dbReference type="PATRIC" id="fig|1330534.3.peg.334"/>
<reference evidence="1 2" key="1">
    <citation type="journal article" date="2013" name="Genome Announc.">
        <title>Draft Genome Sequence of the Cellulolytic Bacterium Clostridium papyrosolvens C7 (ATCC 700395).</title>
        <authorList>
            <person name="Zepeda V."/>
            <person name="Dassa B."/>
            <person name="Borovok I."/>
            <person name="Lamed R."/>
            <person name="Bayer E.A."/>
            <person name="Cate J.H."/>
        </authorList>
    </citation>
    <scope>NUCLEOTIDE SEQUENCE [LARGE SCALE GENOMIC DNA]</scope>
    <source>
        <strain evidence="1 2">C7</strain>
    </source>
</reference>